<comment type="similarity">
    <text evidence="1">Belongs to the ROK (NagC/XylR) family.</text>
</comment>
<gene>
    <name evidence="2" type="ORF">XA3_01980</name>
</gene>
<name>A0AAU9CUT6_9LACO</name>
<accession>A0AAU9CUT6</accession>
<dbReference type="SUPFAM" id="SSF53067">
    <property type="entry name" value="Actin-like ATPase domain"/>
    <property type="match status" value="1"/>
</dbReference>
<dbReference type="PANTHER" id="PTHR18964:SF170">
    <property type="entry name" value="SUGAR KINASE"/>
    <property type="match status" value="1"/>
</dbReference>
<dbReference type="InterPro" id="IPR043129">
    <property type="entry name" value="ATPase_NBD"/>
</dbReference>
<dbReference type="Pfam" id="PF00480">
    <property type="entry name" value="ROK"/>
    <property type="match status" value="1"/>
</dbReference>
<dbReference type="AlphaFoldDB" id="A0AAU9CUT6"/>
<protein>
    <submittedName>
        <fullName evidence="2">Transcriptional regulator</fullName>
    </submittedName>
</protein>
<sequence>MKNYMAFDIGGTTVKYARVDENGKLFDRASFETVDNAQALINQMVDVVKKIETNHRLEGIGVSAPGIIRKDGFMVTGGAIQSLYDFPLSAELAKKTGLAVTVENDANAAAIAEHWIGNAVHCDNYLTIVLGTGIGGGIVINGEVYRGAHGMAGEFGWNVIHDIDLSENLEDYSLNLHAAVVYGLIRRYNASKKRMGDDKSVNDAREILEAADQGELLAQKAVDEFMQDLVVMLLNLFANFDPELILIGGGISANVNFMELLNRKLAEYVNRHGSISRIKNISLGQVKPAKLCNDAGLVGATYQIKKYLEKEGK</sequence>
<evidence type="ECO:0000256" key="1">
    <source>
        <dbReference type="ARBA" id="ARBA00006479"/>
    </source>
</evidence>
<organism evidence="2 3">
    <name type="scientific">Xylocopilactobacillus apicola</name>
    <dbReference type="NCBI Taxonomy" id="2932184"/>
    <lineage>
        <taxon>Bacteria</taxon>
        <taxon>Bacillati</taxon>
        <taxon>Bacillota</taxon>
        <taxon>Bacilli</taxon>
        <taxon>Lactobacillales</taxon>
        <taxon>Lactobacillaceae</taxon>
        <taxon>Xylocopilactobacillus</taxon>
    </lineage>
</organism>
<dbReference type="Proteomes" id="UP001321861">
    <property type="component" value="Chromosome"/>
</dbReference>
<dbReference type="RefSeq" id="WP_317635700.1">
    <property type="nucleotide sequence ID" value="NZ_AP026802.1"/>
</dbReference>
<dbReference type="KEGG" id="xap:XA3_01980"/>
<dbReference type="Gene3D" id="3.30.420.40">
    <property type="match status" value="2"/>
</dbReference>
<evidence type="ECO:0000313" key="2">
    <source>
        <dbReference type="EMBL" id="BDR57757.1"/>
    </source>
</evidence>
<dbReference type="PANTHER" id="PTHR18964">
    <property type="entry name" value="ROK (REPRESSOR, ORF, KINASE) FAMILY"/>
    <property type="match status" value="1"/>
</dbReference>
<evidence type="ECO:0000313" key="3">
    <source>
        <dbReference type="Proteomes" id="UP001321861"/>
    </source>
</evidence>
<keyword evidence="3" id="KW-1185">Reference proteome</keyword>
<dbReference type="InterPro" id="IPR000600">
    <property type="entry name" value="ROK"/>
</dbReference>
<proteinExistence type="inferred from homology"/>
<dbReference type="EMBL" id="AP026802">
    <property type="protein sequence ID" value="BDR57757.1"/>
    <property type="molecule type" value="Genomic_DNA"/>
</dbReference>
<reference evidence="2 3" key="1">
    <citation type="journal article" date="2023" name="Microbiol. Spectr.">
        <title>Symbiosis of Carpenter Bees with Uncharacterized Lactic Acid Bacteria Showing NAD Auxotrophy.</title>
        <authorList>
            <person name="Kawasaki S."/>
            <person name="Ozawa K."/>
            <person name="Mori T."/>
            <person name="Yamamoto A."/>
            <person name="Ito M."/>
            <person name="Ohkuma M."/>
            <person name="Sakamoto M."/>
            <person name="Matsutani M."/>
        </authorList>
    </citation>
    <scope>NUCLEOTIDE SEQUENCE [LARGE SCALE GENOMIC DNA]</scope>
    <source>
        <strain evidence="2 3">XA3</strain>
    </source>
</reference>